<gene>
    <name evidence="1" type="ORF">EV385_6243</name>
</gene>
<name>A0A4Q7ZTN5_9ACTN</name>
<evidence type="ECO:0000313" key="1">
    <source>
        <dbReference type="EMBL" id="RZU54294.1"/>
    </source>
</evidence>
<dbReference type="Proteomes" id="UP000292564">
    <property type="component" value="Unassembled WGS sequence"/>
</dbReference>
<dbReference type="EMBL" id="SHKY01000001">
    <property type="protein sequence ID" value="RZU54294.1"/>
    <property type="molecule type" value="Genomic_DNA"/>
</dbReference>
<evidence type="ECO:0000313" key="2">
    <source>
        <dbReference type="Proteomes" id="UP000292564"/>
    </source>
</evidence>
<comment type="caution">
    <text evidence="1">The sequence shown here is derived from an EMBL/GenBank/DDBJ whole genome shotgun (WGS) entry which is preliminary data.</text>
</comment>
<reference evidence="1 2" key="1">
    <citation type="submission" date="2019-02" db="EMBL/GenBank/DDBJ databases">
        <title>Sequencing the genomes of 1000 actinobacteria strains.</title>
        <authorList>
            <person name="Klenk H.-P."/>
        </authorList>
    </citation>
    <scope>NUCLEOTIDE SEQUENCE [LARGE SCALE GENOMIC DNA]</scope>
    <source>
        <strain evidence="1 2">DSM 45162</strain>
    </source>
</reference>
<organism evidence="1 2">
    <name type="scientific">Krasilnikovia cinnamomea</name>
    <dbReference type="NCBI Taxonomy" id="349313"/>
    <lineage>
        <taxon>Bacteria</taxon>
        <taxon>Bacillati</taxon>
        <taxon>Actinomycetota</taxon>
        <taxon>Actinomycetes</taxon>
        <taxon>Micromonosporales</taxon>
        <taxon>Micromonosporaceae</taxon>
        <taxon>Krasilnikovia</taxon>
    </lineage>
</organism>
<dbReference type="AlphaFoldDB" id="A0A4Q7ZTN5"/>
<dbReference type="RefSeq" id="WP_130512670.1">
    <property type="nucleotide sequence ID" value="NZ_SHKY01000001.1"/>
</dbReference>
<sequence length="611" mass="67936">MRLLWQSADQPNCRRLHRLSEELSEKHSRDLTLSHTTFQKALHWRKLPTWHVAKVMVMALCTSTGPEGGQRPADLSAEVTRFQRLWNAAKDEQRAALVPTVPEVMDTDPVPAPATGRPVLAEGRLETQRGPGRDDFTSWKTEHDWRTAPQVIKLLDAAVKSNIDPTKLLFEIAPDDPSGAVPAVAMVADNDLRRAAEVISFVASVGHYKGREMLVGTARLRPRLILDLSHILYNSHGFEAESLLLPALYACHAARQAAERLQAGGGPSDVENRERMEEWHGRAVADAAYYVARIYYDGGKESLADTLMAAFGGAGRYTGRSPDPLVPILLSTTPRLRALRLRSEQVSTSYEPGNRPPWMTDVDGSAMFSAACDVVEELLGDPRYAKVGMDVIARIAKRDYGTASMLFASVVVHGDGEPQWSHSSGSLLRVLATTSITVTSILMLRSIKESPLAPATLGTLLCLLKREDSELASDLACQLLERGPGHFELILGRADDSAAVTDLIFLLLQKRYNATIHLLRRWWMRDDYVGPSWYKSAIENRLTSFGEIVIAMLYADHRTTIDCLVAVTRTVSVDAPRNVLQGLDDDRLRERVRGDLRRYAGEHWQALRHFV</sequence>
<protein>
    <submittedName>
        <fullName evidence="1">Uncharacterized protein</fullName>
    </submittedName>
</protein>
<keyword evidence="2" id="KW-1185">Reference proteome</keyword>
<accession>A0A4Q7ZTN5</accession>
<proteinExistence type="predicted"/>